<evidence type="ECO:0000256" key="9">
    <source>
        <dbReference type="SAM" id="Phobius"/>
    </source>
</evidence>
<evidence type="ECO:0000256" key="7">
    <source>
        <dbReference type="ARBA" id="ARBA00022842"/>
    </source>
</evidence>
<dbReference type="CDD" id="cd09084">
    <property type="entry name" value="EEP-2"/>
    <property type="match status" value="1"/>
</dbReference>
<keyword evidence="4" id="KW-0479">Metal-binding</keyword>
<keyword evidence="6 11" id="KW-0378">Hydrolase</keyword>
<dbReference type="InterPro" id="IPR036691">
    <property type="entry name" value="Endo/exonu/phosph_ase_sf"/>
</dbReference>
<proteinExistence type="predicted"/>
<feature type="transmembrane region" description="Helical" evidence="9">
    <location>
        <begin position="38"/>
        <end position="60"/>
    </location>
</feature>
<feature type="domain" description="Endonuclease/exonuclease/phosphatase" evidence="10">
    <location>
        <begin position="103"/>
        <end position="333"/>
    </location>
</feature>
<protein>
    <submittedName>
        <fullName evidence="11">Endonuclease/exonuclease/phosphatase family metal-dependent hydrolase</fullName>
    </submittedName>
</protein>
<dbReference type="AlphaFoldDB" id="A0A495DSV4"/>
<evidence type="ECO:0000256" key="1">
    <source>
        <dbReference type="ARBA" id="ARBA00001936"/>
    </source>
</evidence>
<dbReference type="Pfam" id="PF03372">
    <property type="entry name" value="Exo_endo_phos"/>
    <property type="match status" value="1"/>
</dbReference>
<keyword evidence="8" id="KW-0234">DNA repair</keyword>
<comment type="caution">
    <text evidence="11">The sequence shown here is derived from an EMBL/GenBank/DDBJ whole genome shotgun (WGS) entry which is preliminary data.</text>
</comment>
<feature type="transmembrane region" description="Helical" evidence="9">
    <location>
        <begin position="12"/>
        <end position="32"/>
    </location>
</feature>
<keyword evidence="11" id="KW-0255">Endonuclease</keyword>
<feature type="transmembrane region" description="Helical" evidence="9">
    <location>
        <begin position="67"/>
        <end position="88"/>
    </location>
</feature>
<dbReference type="Gene3D" id="3.60.10.10">
    <property type="entry name" value="Endonuclease/exonuclease/phosphatase"/>
    <property type="match status" value="1"/>
</dbReference>
<organism evidence="11 12">
    <name type="scientific">Maribacter vaceletii</name>
    <dbReference type="NCBI Taxonomy" id="1206816"/>
    <lineage>
        <taxon>Bacteria</taxon>
        <taxon>Pseudomonadati</taxon>
        <taxon>Bacteroidota</taxon>
        <taxon>Flavobacteriia</taxon>
        <taxon>Flavobacteriales</taxon>
        <taxon>Flavobacteriaceae</taxon>
        <taxon>Maribacter</taxon>
    </lineage>
</organism>
<keyword evidence="9" id="KW-0812">Transmembrane</keyword>
<dbReference type="GO" id="GO:0004527">
    <property type="term" value="F:exonuclease activity"/>
    <property type="evidence" value="ECO:0007669"/>
    <property type="project" value="UniProtKB-KW"/>
</dbReference>
<dbReference type="InterPro" id="IPR005135">
    <property type="entry name" value="Endo/exonuclease/phosphatase"/>
</dbReference>
<evidence type="ECO:0000256" key="8">
    <source>
        <dbReference type="ARBA" id="ARBA00023204"/>
    </source>
</evidence>
<evidence type="ECO:0000256" key="4">
    <source>
        <dbReference type="ARBA" id="ARBA00022723"/>
    </source>
</evidence>
<dbReference type="Proteomes" id="UP000269412">
    <property type="component" value="Unassembled WGS sequence"/>
</dbReference>
<dbReference type="PROSITE" id="PS51257">
    <property type="entry name" value="PROKAR_LIPOPROTEIN"/>
    <property type="match status" value="1"/>
</dbReference>
<dbReference type="PANTHER" id="PTHR15822">
    <property type="entry name" value="TRAF AND TNF RECEPTOR-ASSOCIATED PROTEIN"/>
    <property type="match status" value="1"/>
</dbReference>
<evidence type="ECO:0000313" key="11">
    <source>
        <dbReference type="EMBL" id="RKR07124.1"/>
    </source>
</evidence>
<evidence type="ECO:0000313" key="12">
    <source>
        <dbReference type="Proteomes" id="UP000269412"/>
    </source>
</evidence>
<gene>
    <name evidence="11" type="ORF">CLV91_3109</name>
</gene>
<dbReference type="GO" id="GO:0004519">
    <property type="term" value="F:endonuclease activity"/>
    <property type="evidence" value="ECO:0007669"/>
    <property type="project" value="UniProtKB-KW"/>
</dbReference>
<evidence type="ECO:0000256" key="6">
    <source>
        <dbReference type="ARBA" id="ARBA00022801"/>
    </source>
</evidence>
<evidence type="ECO:0000256" key="3">
    <source>
        <dbReference type="ARBA" id="ARBA00022722"/>
    </source>
</evidence>
<keyword evidence="3" id="KW-0540">Nuclease</keyword>
<keyword evidence="9" id="KW-1133">Transmembrane helix</keyword>
<keyword evidence="7" id="KW-0460">Magnesium</keyword>
<comment type="cofactor">
    <cofactor evidence="1">
        <name>Mn(2+)</name>
        <dbReference type="ChEBI" id="CHEBI:29035"/>
    </cofactor>
</comment>
<keyword evidence="5" id="KW-0227">DNA damage</keyword>
<dbReference type="GO" id="GO:0046872">
    <property type="term" value="F:metal ion binding"/>
    <property type="evidence" value="ECO:0007669"/>
    <property type="project" value="UniProtKB-KW"/>
</dbReference>
<name>A0A495DSV4_9FLAO</name>
<keyword evidence="9" id="KW-0472">Membrane</keyword>
<accession>A0A495DSV4</accession>
<evidence type="ECO:0000259" key="10">
    <source>
        <dbReference type="Pfam" id="PF03372"/>
    </source>
</evidence>
<dbReference type="EMBL" id="RBIQ01000012">
    <property type="protein sequence ID" value="RKR07124.1"/>
    <property type="molecule type" value="Genomic_DNA"/>
</dbReference>
<evidence type="ECO:0000256" key="2">
    <source>
        <dbReference type="ARBA" id="ARBA00001946"/>
    </source>
</evidence>
<keyword evidence="12" id="KW-1185">Reference proteome</keyword>
<dbReference type="GO" id="GO:0006281">
    <property type="term" value="P:DNA repair"/>
    <property type="evidence" value="ECO:0007669"/>
    <property type="project" value="UniProtKB-KW"/>
</dbReference>
<dbReference type="OrthoDB" id="635146at2"/>
<dbReference type="InterPro" id="IPR051547">
    <property type="entry name" value="TDP2-like"/>
</dbReference>
<comment type="cofactor">
    <cofactor evidence="2">
        <name>Mg(2+)</name>
        <dbReference type="ChEBI" id="CHEBI:18420"/>
    </cofactor>
</comment>
<sequence length="343" mass="40247">MKKLTVSQKLIYFINLIFSVFLLLSCIVPYVSVSIFSFFSFLSIAVPILVVINFSFFVYWILQWKRVFFVSFLVLIVGYFSLGSFLQFRKPSEKILEKDLSILTYNTFGFKGLKSGKKNIKNNGENIINFINKQNPDIICFQEFDYKRIKSGELDSYPYSYVDFEFGSKGKSIQAIYSKYKIINKGNFNFPNTANNAIFVDILYKEDTMRLYNVHLQSLNIRPRMIKDENSNKLYSRLASSFSKQEEQAKLILEDQKNNTHLKVICGDFNNTQYSNIYKLLKGDKNDTFIEKGSGYDRSYNFYHFPLRIDFILSDKELKVRSHKKFNLKYSDHFPVMASFSLE</sequence>
<reference evidence="11 12" key="1">
    <citation type="submission" date="2018-10" db="EMBL/GenBank/DDBJ databases">
        <title>Genomic Encyclopedia of Archaeal and Bacterial Type Strains, Phase II (KMG-II): from individual species to whole genera.</title>
        <authorList>
            <person name="Goeker M."/>
        </authorList>
    </citation>
    <scope>NUCLEOTIDE SEQUENCE [LARGE SCALE GENOMIC DNA]</scope>
    <source>
        <strain evidence="11 12">DSM 25230</strain>
    </source>
</reference>
<dbReference type="SUPFAM" id="SSF56219">
    <property type="entry name" value="DNase I-like"/>
    <property type="match status" value="1"/>
</dbReference>
<dbReference type="PANTHER" id="PTHR15822:SF4">
    <property type="entry name" value="TYROSYL-DNA PHOSPHODIESTERASE 2"/>
    <property type="match status" value="1"/>
</dbReference>
<evidence type="ECO:0000256" key="5">
    <source>
        <dbReference type="ARBA" id="ARBA00022763"/>
    </source>
</evidence>
<keyword evidence="11" id="KW-0269">Exonuclease</keyword>